<dbReference type="STRING" id="754477.Q7C_266"/>
<organism evidence="1 2">
    <name type="scientific">Methylophaga frappieri (strain ATCC BAA-2434 / DSM 25690 / JAM7)</name>
    <dbReference type="NCBI Taxonomy" id="754477"/>
    <lineage>
        <taxon>Bacteria</taxon>
        <taxon>Pseudomonadati</taxon>
        <taxon>Pseudomonadota</taxon>
        <taxon>Gammaproteobacteria</taxon>
        <taxon>Thiotrichales</taxon>
        <taxon>Piscirickettsiaceae</taxon>
        <taxon>Methylophaga</taxon>
    </lineage>
</organism>
<dbReference type="SUPFAM" id="SSF54523">
    <property type="entry name" value="Pili subunits"/>
    <property type="match status" value="1"/>
</dbReference>
<sequence length="529" mass="56590" precursor="true">MTIRASMSSLHQSRGFTLLEMVLVLFLVGLLASAGLLFTDNIEQQAQFDETQQRLDLIKQAIAGDTSRTVNGSPELSGFVSDVGRLPLCLRELVELGAAVSLENGIFESSCDNDPSNDIRIWQLDPATGSGAGWRGPYLRANQEGSGIKSFRDGYNNIDADPVEDHLNYGWIYQVDAFSGQVDITSNGLDLSSNSDDISVTLLELNDFTVTVGNDWINVAAFINFLPLQDPPPNFRLKLNFPENGAPPQWPATVTERDLDLSLSAVFPTLDMETDEFGNIVVPVADLEFIQFSIPVNKAGNEITLQPGTVISYTDEVTPQPEDYIDEYQIAPYCAGGCTIQMTNLQTSDGTSPLPDGNHSTVTTTSGAELTASTAVVGFIASNLSKRVIYVPPGSNITGTTLTLPGDTTVDLPAGSSSEVIDSKVTLGGAEITVSETFTLENNIVMTLSGDTFAVPPGTLKNGNDLTIPASLRLPAGIHTLTVVCDSNGYVYADASCEQGNFSTATKKVFAVPRASIPLKPEPLFWGGL</sequence>
<evidence type="ECO:0000313" key="2">
    <source>
        <dbReference type="Proteomes" id="UP000009145"/>
    </source>
</evidence>
<dbReference type="EMBL" id="CP003380">
    <property type="protein sequence ID" value="AFJ01445.1"/>
    <property type="molecule type" value="Genomic_DNA"/>
</dbReference>
<evidence type="ECO:0008006" key="3">
    <source>
        <dbReference type="Google" id="ProtNLM"/>
    </source>
</evidence>
<dbReference type="OrthoDB" id="7067387at2"/>
<dbReference type="eggNOG" id="COG2165">
    <property type="taxonomic scope" value="Bacteria"/>
</dbReference>
<accession>I1YEV2</accession>
<proteinExistence type="predicted"/>
<keyword evidence="2" id="KW-1185">Reference proteome</keyword>
<dbReference type="Pfam" id="PF07963">
    <property type="entry name" value="N_methyl"/>
    <property type="match status" value="1"/>
</dbReference>
<dbReference type="Proteomes" id="UP000009145">
    <property type="component" value="Chromosome"/>
</dbReference>
<name>I1YEV2_METFJ</name>
<dbReference type="PATRIC" id="fig|754477.3.peg.264"/>
<dbReference type="HOGENOM" id="CLU_514635_0_0_6"/>
<dbReference type="PROSITE" id="PS00409">
    <property type="entry name" value="PROKAR_NTER_METHYL"/>
    <property type="match status" value="1"/>
</dbReference>
<protein>
    <recommendedName>
        <fullName evidence="3">Prepilin-type N-terminal cleavage/methylation domain-containing protein</fullName>
    </recommendedName>
</protein>
<dbReference type="AlphaFoldDB" id="I1YEV2"/>
<gene>
    <name evidence="1" type="ordered locus">Q7C_266</name>
</gene>
<dbReference type="InterPro" id="IPR045584">
    <property type="entry name" value="Pilin-like"/>
</dbReference>
<reference evidence="1 2" key="1">
    <citation type="journal article" date="2012" name="J. Bacteriol.">
        <title>Complete genome sequences of Methylophaga sp. strain JAM1 and Methylophaga sp. strain JAM7.</title>
        <authorList>
            <person name="Villeneuve C."/>
            <person name="Martineau C."/>
            <person name="Mauffrey F."/>
            <person name="Villemur R."/>
        </authorList>
    </citation>
    <scope>NUCLEOTIDE SEQUENCE [LARGE SCALE GENOMIC DNA]</scope>
    <source>
        <strain evidence="1 2">JAM7</strain>
    </source>
</reference>
<dbReference type="InterPro" id="IPR012902">
    <property type="entry name" value="N_methyl_site"/>
</dbReference>
<evidence type="ECO:0000313" key="1">
    <source>
        <dbReference type="EMBL" id="AFJ01445.1"/>
    </source>
</evidence>
<dbReference type="KEGG" id="mec:Q7C_266"/>
<dbReference type="NCBIfam" id="TIGR02532">
    <property type="entry name" value="IV_pilin_GFxxxE"/>
    <property type="match status" value="1"/>
</dbReference>